<dbReference type="SUPFAM" id="SSF50129">
    <property type="entry name" value="GroES-like"/>
    <property type="match status" value="1"/>
</dbReference>
<dbReference type="SUPFAM" id="SSF51735">
    <property type="entry name" value="NAD(P)-binding Rossmann-fold domains"/>
    <property type="match status" value="1"/>
</dbReference>
<protein>
    <recommendedName>
        <fullName evidence="1">Enoyl reductase (ER) domain-containing protein</fullName>
    </recommendedName>
</protein>
<name>C4JUW3_UNCRE</name>
<feature type="domain" description="Enoyl reductase (ER)" evidence="1">
    <location>
        <begin position="17"/>
        <end position="362"/>
    </location>
</feature>
<dbReference type="RefSeq" id="XP_002584227.1">
    <property type="nucleotide sequence ID" value="XM_002584181.1"/>
</dbReference>
<dbReference type="InParanoid" id="C4JUW3"/>
<dbReference type="Pfam" id="PF13602">
    <property type="entry name" value="ADH_zinc_N_2"/>
    <property type="match status" value="1"/>
</dbReference>
<dbReference type="VEuPathDB" id="FungiDB:UREG_04916"/>
<dbReference type="GO" id="GO:0016491">
    <property type="term" value="F:oxidoreductase activity"/>
    <property type="evidence" value="ECO:0007669"/>
    <property type="project" value="InterPro"/>
</dbReference>
<dbReference type="EMBL" id="CH476617">
    <property type="protein sequence ID" value="EEP80074.1"/>
    <property type="molecule type" value="Genomic_DNA"/>
</dbReference>
<evidence type="ECO:0000259" key="1">
    <source>
        <dbReference type="SMART" id="SM00829"/>
    </source>
</evidence>
<dbReference type="InterPro" id="IPR011032">
    <property type="entry name" value="GroES-like_sf"/>
</dbReference>
<evidence type="ECO:0000313" key="2">
    <source>
        <dbReference type="EMBL" id="EEP80074.1"/>
    </source>
</evidence>
<accession>C4JUW3</accession>
<dbReference type="Gene3D" id="3.90.180.10">
    <property type="entry name" value="Medium-chain alcohol dehydrogenases, catalytic domain"/>
    <property type="match status" value="1"/>
</dbReference>
<dbReference type="FunCoup" id="C4JUW3">
    <property type="interactions" value="122"/>
</dbReference>
<gene>
    <name evidence="2" type="ORF">UREG_04916</name>
</gene>
<dbReference type="eggNOG" id="KOG1198">
    <property type="taxonomic scope" value="Eukaryota"/>
</dbReference>
<dbReference type="PANTHER" id="PTHR43482">
    <property type="entry name" value="PROTEIN AST1-RELATED"/>
    <property type="match status" value="1"/>
</dbReference>
<dbReference type="OMA" id="PRPYKQI"/>
<reference evidence="3" key="1">
    <citation type="journal article" date="2009" name="Genome Res.">
        <title>Comparative genomic analyses of the human fungal pathogens Coccidioides and their relatives.</title>
        <authorList>
            <person name="Sharpton T.J."/>
            <person name="Stajich J.E."/>
            <person name="Rounsley S.D."/>
            <person name="Gardner M.J."/>
            <person name="Wortman J.R."/>
            <person name="Jordar V.S."/>
            <person name="Maiti R."/>
            <person name="Kodira C.D."/>
            <person name="Neafsey D.E."/>
            <person name="Zeng Q."/>
            <person name="Hung C.-Y."/>
            <person name="McMahan C."/>
            <person name="Muszewska A."/>
            <person name="Grynberg M."/>
            <person name="Mandel M.A."/>
            <person name="Kellner E.M."/>
            <person name="Barker B.M."/>
            <person name="Galgiani J.N."/>
            <person name="Orbach M.J."/>
            <person name="Kirkland T.N."/>
            <person name="Cole G.T."/>
            <person name="Henn M.R."/>
            <person name="Birren B.W."/>
            <person name="Taylor J.W."/>
        </authorList>
    </citation>
    <scope>NUCLEOTIDE SEQUENCE [LARGE SCALE GENOMIC DNA]</scope>
    <source>
        <strain evidence="3">UAMH 1704</strain>
    </source>
</reference>
<dbReference type="CDD" id="cd08267">
    <property type="entry name" value="MDR1"/>
    <property type="match status" value="1"/>
</dbReference>
<proteinExistence type="predicted"/>
<sequence>MAAIPPSMRAMVHRWPGSPSKVLSLEDASVPSLPSETSVLVRVSHVALHPGTVIMMHLVPSLFRRFPAIAETDFSGVVVKTGSQVLTGPEPCTRHFPVGTPVFGSFQVPVHLRSGQGALGEYVAVDSSCVARVPNGVSYAEASALSVSLYTAITLVDSVKLPPKSAMLINAPCGGVGSFATQLLRHRYPEGRIVGICSEAKQSLAKELGCDEVVDYKSFSNSEHWSLTQYLKSRYGNESKFDAIFDAYGSQELWEACSGYLKSGRDHVYATVGPKVGCAYSAIPGFFWKVMKNTLLPSWLGGVPRTYRQISAFLDADALEKCREVVLDGAVKAHVGGVWELEKATLAYDQFTGGHAGGKLVIKVWEPEPPASDS</sequence>
<dbReference type="InterPro" id="IPR036291">
    <property type="entry name" value="NAD(P)-bd_dom_sf"/>
</dbReference>
<keyword evidence="3" id="KW-1185">Reference proteome</keyword>
<dbReference type="OrthoDB" id="3509362at2759"/>
<dbReference type="Gene3D" id="3.40.50.720">
    <property type="entry name" value="NAD(P)-binding Rossmann-like Domain"/>
    <property type="match status" value="1"/>
</dbReference>
<dbReference type="GeneID" id="8441230"/>
<dbReference type="AlphaFoldDB" id="C4JUW3"/>
<dbReference type="KEGG" id="ure:UREG_04916"/>
<dbReference type="PANTHER" id="PTHR43482:SF1">
    <property type="entry name" value="PROTEIN AST1-RELATED"/>
    <property type="match status" value="1"/>
</dbReference>
<dbReference type="InterPro" id="IPR020843">
    <property type="entry name" value="ER"/>
</dbReference>
<dbReference type="InterPro" id="IPR052585">
    <property type="entry name" value="Lipid_raft_assoc_Zn_ADH"/>
</dbReference>
<dbReference type="STRING" id="336963.C4JUW3"/>
<dbReference type="InterPro" id="IPR013154">
    <property type="entry name" value="ADH-like_N"/>
</dbReference>
<dbReference type="SMART" id="SM00829">
    <property type="entry name" value="PKS_ER"/>
    <property type="match status" value="1"/>
</dbReference>
<dbReference type="Proteomes" id="UP000002058">
    <property type="component" value="Unassembled WGS sequence"/>
</dbReference>
<dbReference type="Pfam" id="PF08240">
    <property type="entry name" value="ADH_N"/>
    <property type="match status" value="1"/>
</dbReference>
<organism evidence="2 3">
    <name type="scientific">Uncinocarpus reesii (strain UAMH 1704)</name>
    <dbReference type="NCBI Taxonomy" id="336963"/>
    <lineage>
        <taxon>Eukaryota</taxon>
        <taxon>Fungi</taxon>
        <taxon>Dikarya</taxon>
        <taxon>Ascomycota</taxon>
        <taxon>Pezizomycotina</taxon>
        <taxon>Eurotiomycetes</taxon>
        <taxon>Eurotiomycetidae</taxon>
        <taxon>Onygenales</taxon>
        <taxon>Onygenaceae</taxon>
        <taxon>Uncinocarpus</taxon>
    </lineage>
</organism>
<evidence type="ECO:0000313" key="3">
    <source>
        <dbReference type="Proteomes" id="UP000002058"/>
    </source>
</evidence>
<dbReference type="HOGENOM" id="CLU_026673_3_3_1"/>